<organism evidence="1 2">
    <name type="scientific">Bradyrhizobium archetypum</name>
    <dbReference type="NCBI Taxonomy" id="2721160"/>
    <lineage>
        <taxon>Bacteria</taxon>
        <taxon>Pseudomonadati</taxon>
        <taxon>Pseudomonadota</taxon>
        <taxon>Alphaproteobacteria</taxon>
        <taxon>Hyphomicrobiales</taxon>
        <taxon>Nitrobacteraceae</taxon>
        <taxon>Bradyrhizobium</taxon>
    </lineage>
</organism>
<evidence type="ECO:0000313" key="2">
    <source>
        <dbReference type="Proteomes" id="UP000528734"/>
    </source>
</evidence>
<dbReference type="EMBL" id="JAAVLW010000002">
    <property type="protein sequence ID" value="NOJ45802.1"/>
    <property type="molecule type" value="Genomic_DNA"/>
</dbReference>
<protein>
    <submittedName>
        <fullName evidence="1">Uncharacterized protein</fullName>
    </submittedName>
</protein>
<proteinExistence type="predicted"/>
<evidence type="ECO:0000313" key="1">
    <source>
        <dbReference type="EMBL" id="NOJ45802.1"/>
    </source>
</evidence>
<sequence length="103" mass="11778">MTLPPPIFTLDIAGKPILAFEAKNLRESQQLCHERWLRQDIADLMSNGVSLWDGKARLRVRRSTEREIAMYREAARDAAQPQGDLLLAYLVELDDLREKSGRA</sequence>
<dbReference type="AlphaFoldDB" id="A0A7Y4H1W5"/>
<dbReference type="RefSeq" id="WP_171708700.1">
    <property type="nucleotide sequence ID" value="NZ_JAAVLW010000002.1"/>
</dbReference>
<dbReference type="Proteomes" id="UP000528734">
    <property type="component" value="Unassembled WGS sequence"/>
</dbReference>
<comment type="caution">
    <text evidence="1">The sequence shown here is derived from an EMBL/GenBank/DDBJ whole genome shotgun (WGS) entry which is preliminary data.</text>
</comment>
<keyword evidence="2" id="KW-1185">Reference proteome</keyword>
<gene>
    <name evidence="1" type="ORF">HCN50_05950</name>
</gene>
<name>A0A7Y4H1W5_9BRAD</name>
<accession>A0A7Y4H1W5</accession>
<reference evidence="1 2" key="1">
    <citation type="submission" date="2020-03" db="EMBL/GenBank/DDBJ databases">
        <title>Bradyrhizobium diversity isolated from nodules of Muelleranthus trifoliolatus.</title>
        <authorList>
            <person name="Klepa M."/>
            <person name="Helene L."/>
            <person name="Hungria M."/>
        </authorList>
    </citation>
    <scope>NUCLEOTIDE SEQUENCE [LARGE SCALE GENOMIC DNA]</scope>
    <source>
        <strain evidence="1 2">WSM 1744</strain>
    </source>
</reference>